<protein>
    <submittedName>
        <fullName evidence="1">Unannotated protein</fullName>
    </submittedName>
</protein>
<dbReference type="EMBL" id="CAEZSN010000044">
    <property type="protein sequence ID" value="CAB4541032.1"/>
    <property type="molecule type" value="Genomic_DNA"/>
</dbReference>
<gene>
    <name evidence="1" type="ORF">UFOPK1433_00502</name>
</gene>
<organism evidence="1">
    <name type="scientific">freshwater metagenome</name>
    <dbReference type="NCBI Taxonomy" id="449393"/>
    <lineage>
        <taxon>unclassified sequences</taxon>
        <taxon>metagenomes</taxon>
        <taxon>ecological metagenomes</taxon>
    </lineage>
</organism>
<dbReference type="AlphaFoldDB" id="A0A6J6BPX6"/>
<reference evidence="1" key="1">
    <citation type="submission" date="2020-05" db="EMBL/GenBank/DDBJ databases">
        <authorList>
            <person name="Chiriac C."/>
            <person name="Salcher M."/>
            <person name="Ghai R."/>
            <person name="Kavagutti S V."/>
        </authorList>
    </citation>
    <scope>NUCLEOTIDE SEQUENCE</scope>
</reference>
<name>A0A6J6BPX6_9ZZZZ</name>
<accession>A0A6J6BPX6</accession>
<proteinExistence type="predicted"/>
<sequence>METNKQHPELYLSDSLVQHLAGHLWVPEIDSGKHRKDHGSEDHVVEVRHDEVAVTEREIKGWAGENHSG</sequence>
<evidence type="ECO:0000313" key="1">
    <source>
        <dbReference type="EMBL" id="CAB4541032.1"/>
    </source>
</evidence>